<evidence type="ECO:0000313" key="3">
    <source>
        <dbReference type="Proteomes" id="UP000502998"/>
    </source>
</evidence>
<gene>
    <name evidence="2" type="ORF">EsVE80_04660</name>
</gene>
<sequence length="159" mass="17744">MANPVTILTNTKREHISNEEKAQREDARQAMFTHKELMSGPPEYFPEMAVKEWNRLVPILKQDLPLSEADYGMLVAYCLAFARVGAAEREIKNKGVFQKAANGARVANPAIRMQSNAMKDMKMAATALGMTMVERSRIALNNAKEKTPQDPFESLMANG</sequence>
<accession>A0A679I9E0</accession>
<dbReference type="NCBIfam" id="TIGR01558">
    <property type="entry name" value="sm_term_P27"/>
    <property type="match status" value="1"/>
</dbReference>
<feature type="compositionally biased region" description="Polar residues" evidence="1">
    <location>
        <begin position="1"/>
        <end position="10"/>
    </location>
</feature>
<feature type="region of interest" description="Disordered" evidence="1">
    <location>
        <begin position="1"/>
        <end position="24"/>
    </location>
</feature>
<feature type="compositionally biased region" description="Basic and acidic residues" evidence="1">
    <location>
        <begin position="11"/>
        <end position="24"/>
    </location>
</feature>
<keyword evidence="3" id="KW-1185">Reference proteome</keyword>
<dbReference type="KEGG" id="esg:EsVE80_04660"/>
<name>A0A679I9E0_9ENTE</name>
<dbReference type="EMBL" id="AP022822">
    <property type="protein sequence ID" value="BCA84943.1"/>
    <property type="molecule type" value="Genomic_DNA"/>
</dbReference>
<dbReference type="Pfam" id="PF05119">
    <property type="entry name" value="Terminase_4"/>
    <property type="match status" value="1"/>
</dbReference>
<dbReference type="Proteomes" id="UP000502998">
    <property type="component" value="Chromosome"/>
</dbReference>
<evidence type="ECO:0000313" key="2">
    <source>
        <dbReference type="EMBL" id="BCA84943.1"/>
    </source>
</evidence>
<protein>
    <submittedName>
        <fullName evidence="2">Terminase</fullName>
    </submittedName>
</protein>
<dbReference type="InterPro" id="IPR006448">
    <property type="entry name" value="Phage_term_ssu_P27"/>
</dbReference>
<reference evidence="2 3" key="1">
    <citation type="submission" date="2020-02" db="EMBL/GenBank/DDBJ databases">
        <title>Characterization of vanA genotype vancomycin-resistant Enterococcus saigonensis VE80.</title>
        <authorList>
            <person name="Harada T."/>
            <person name="Motooka D."/>
            <person name="Nakamura S."/>
            <person name="Yamamoto Y."/>
            <person name="Kawahara R."/>
            <person name="Kawatsu K."/>
        </authorList>
    </citation>
    <scope>NUCLEOTIDE SEQUENCE [LARGE SCALE GENOMIC DNA]</scope>
    <source>
        <strain evidence="2 3">VE80</strain>
    </source>
</reference>
<organism evidence="2 3">
    <name type="scientific">Enterococcus saigonensis</name>
    <dbReference type="NCBI Taxonomy" id="1805431"/>
    <lineage>
        <taxon>Bacteria</taxon>
        <taxon>Bacillati</taxon>
        <taxon>Bacillota</taxon>
        <taxon>Bacilli</taxon>
        <taxon>Lactobacillales</taxon>
        <taxon>Enterococcaceae</taxon>
        <taxon>Enterococcus</taxon>
    </lineage>
</organism>
<evidence type="ECO:0000256" key="1">
    <source>
        <dbReference type="SAM" id="MobiDB-lite"/>
    </source>
</evidence>
<dbReference type="AlphaFoldDB" id="A0A679I9E0"/>
<proteinExistence type="predicted"/>
<dbReference type="RefSeq" id="WP_173102317.1">
    <property type="nucleotide sequence ID" value="NZ_AP022822.1"/>
</dbReference>